<dbReference type="Proteomes" id="UP000029577">
    <property type="component" value="Unassembled WGS sequence"/>
</dbReference>
<dbReference type="PRINTS" id="PR01490">
    <property type="entry name" value="RTXTOXIND"/>
</dbReference>
<keyword evidence="4" id="KW-1185">Reference proteome</keyword>
<feature type="transmembrane region" description="Helical" evidence="2">
    <location>
        <begin position="29"/>
        <end position="51"/>
    </location>
</feature>
<evidence type="ECO:0000313" key="4">
    <source>
        <dbReference type="Proteomes" id="UP000029577"/>
    </source>
</evidence>
<dbReference type="eggNOG" id="COG0845">
    <property type="taxonomic scope" value="Bacteria"/>
</dbReference>
<comment type="caution">
    <text evidence="3">The sequence shown here is derived from an EMBL/GenBank/DDBJ whole genome shotgun (WGS) entry which is preliminary data.</text>
</comment>
<dbReference type="Gene3D" id="2.40.50.100">
    <property type="match status" value="1"/>
</dbReference>
<keyword evidence="2" id="KW-0472">Membrane</keyword>
<organism evidence="3 4">
    <name type="scientific">Tatumella morbirosei</name>
    <dbReference type="NCBI Taxonomy" id="642227"/>
    <lineage>
        <taxon>Bacteria</taxon>
        <taxon>Pseudomonadati</taxon>
        <taxon>Pseudomonadota</taxon>
        <taxon>Gammaproteobacteria</taxon>
        <taxon>Enterobacterales</taxon>
        <taxon>Erwiniaceae</taxon>
        <taxon>Tatumella</taxon>
    </lineage>
</organism>
<keyword evidence="1" id="KW-0175">Coiled coil</keyword>
<name>A0A095TS13_9GAMM</name>
<dbReference type="OrthoDB" id="9775513at2"/>
<proteinExistence type="predicted"/>
<evidence type="ECO:0000256" key="2">
    <source>
        <dbReference type="SAM" id="Phobius"/>
    </source>
</evidence>
<dbReference type="PANTHER" id="PTHR30386">
    <property type="entry name" value="MEMBRANE FUSION SUBUNIT OF EMRAB-TOLC MULTIDRUG EFFLUX PUMP"/>
    <property type="match status" value="1"/>
</dbReference>
<protein>
    <submittedName>
        <fullName evidence="3">Colicin V secretion protein CvaA</fullName>
    </submittedName>
</protein>
<sequence length="430" mass="48703">MEGRSIFRKEVLENQKIKWLGKALLVSGYPSWLVGVFSALFFILILTGIIFGQYTRRIEVDGEIISRQQAITLFSPQQGLITRAFLQAGQRVKKDDPIYEIDVSRTTSNGKVSQRGAEAINQQLFLTSQIMEKIAQNKQTSLNSLRQQLTRYREAYAQSQKLVSSASRGLKDMQNSMGNYDDYLRRGLINKEQFNNQRYLFYQQQSSWQSLNTQLIQESLQIINIETEIATKSADFDNQYAEYAVKRSELQRQLAEVNASGTLIITAPEDGSVENMVYTEGQMVSPGDSLAQLMPGGKPDFQLVLWLPDSSVPYVSSGDKVNLRYEAYPYEKFGQFPGHIQSVSQIPASIKELSMYSSIAPANPAAPGQAYYKTLVALDRESLTHPDKALSWSNGMKAKTTLFLEKRPLYQWILSPYYDIRRSLKGPVDD</sequence>
<keyword evidence="2" id="KW-1133">Transmembrane helix</keyword>
<accession>A0A095TS13</accession>
<dbReference type="STRING" id="642227.HA49_02395"/>
<keyword evidence="2" id="KW-0812">Transmembrane</keyword>
<dbReference type="EMBL" id="JPKR02000005">
    <property type="protein sequence ID" value="KGD79452.1"/>
    <property type="molecule type" value="Genomic_DNA"/>
</dbReference>
<reference evidence="3" key="1">
    <citation type="submission" date="2014-12" db="EMBL/GenBank/DDBJ databases">
        <title>The draft genome of the Tatumella morbirosei type strain, LMG23360T isolated from pineapple rot.</title>
        <authorList>
            <person name="Smits T.H."/>
            <person name="Palmer M."/>
            <person name="Venter S.N."/>
            <person name="Duffy B."/>
            <person name="Steenkamp E.T."/>
            <person name="Chan W.Y."/>
            <person name="Coutinho T.A."/>
            <person name="Coetzee M.P."/>
            <person name="De Maayer P."/>
        </authorList>
    </citation>
    <scope>NUCLEOTIDE SEQUENCE [LARGE SCALE GENOMIC DNA]</scope>
    <source>
        <strain evidence="3">LMG 23360</strain>
    </source>
</reference>
<gene>
    <name evidence="3" type="ORF">HA49_02395</name>
</gene>
<dbReference type="AlphaFoldDB" id="A0A095TS13"/>
<feature type="coiled-coil region" evidence="1">
    <location>
        <begin position="135"/>
        <end position="162"/>
    </location>
</feature>
<dbReference type="InterPro" id="IPR050739">
    <property type="entry name" value="MFP"/>
</dbReference>
<dbReference type="PANTHER" id="PTHR30386:SF28">
    <property type="entry name" value="EXPORTED PROTEIN"/>
    <property type="match status" value="1"/>
</dbReference>
<evidence type="ECO:0000313" key="3">
    <source>
        <dbReference type="EMBL" id="KGD79452.1"/>
    </source>
</evidence>
<evidence type="ECO:0000256" key="1">
    <source>
        <dbReference type="SAM" id="Coils"/>
    </source>
</evidence>
<dbReference type="RefSeq" id="WP_038016378.1">
    <property type="nucleotide sequence ID" value="NZ_JPKR02000005.1"/>
</dbReference>